<dbReference type="Proteomes" id="UP000297839">
    <property type="component" value="Unassembled WGS sequence"/>
</dbReference>
<dbReference type="Gene3D" id="3.10.450.50">
    <property type="match status" value="1"/>
</dbReference>
<comment type="caution">
    <text evidence="2">The sequence shown here is derived from an EMBL/GenBank/DDBJ whole genome shotgun (WGS) entry which is preliminary data.</text>
</comment>
<dbReference type="OrthoDB" id="391735at2"/>
<protein>
    <submittedName>
        <fullName evidence="2">Nuclear transport factor 2 family protein</fullName>
    </submittedName>
</protein>
<evidence type="ECO:0000259" key="1">
    <source>
        <dbReference type="Pfam" id="PF12680"/>
    </source>
</evidence>
<feature type="domain" description="SnoaL-like" evidence="1">
    <location>
        <begin position="8"/>
        <end position="115"/>
    </location>
</feature>
<gene>
    <name evidence="2" type="ORF">EZ216_11090</name>
</gene>
<reference evidence="2 3" key="1">
    <citation type="submission" date="2019-03" db="EMBL/GenBank/DDBJ databases">
        <title>Ramlibacter sp. 18x22-1, whole genome shotgun sequence.</title>
        <authorList>
            <person name="Zhang X."/>
            <person name="Feng G."/>
            <person name="Zhu H."/>
        </authorList>
    </citation>
    <scope>NUCLEOTIDE SEQUENCE [LARGE SCALE GENOMIC DNA]</scope>
    <source>
        <strain evidence="2 3">18x22-1</strain>
    </source>
</reference>
<accession>A0A4Z0BR01</accession>
<sequence>MAPHDTIETLYAAFARLDPQGMSACYADDTTFDDEAFSLRGKREVMGMWTMLAENVKAQGGPSAWRLEWSSVKADGDRGRAHWEAWYRFSATGRDVHNVIDAEFRFDPQGRIVTHRDRFPFWRWSRQALGTPGLLLGWSPMLRTKVRQRAAGNLARWLEKHPDGVV</sequence>
<evidence type="ECO:0000313" key="2">
    <source>
        <dbReference type="EMBL" id="TFZ01733.1"/>
    </source>
</evidence>
<evidence type="ECO:0000313" key="3">
    <source>
        <dbReference type="Proteomes" id="UP000297839"/>
    </source>
</evidence>
<proteinExistence type="predicted"/>
<dbReference type="AlphaFoldDB" id="A0A4Z0BR01"/>
<keyword evidence="3" id="KW-1185">Reference proteome</keyword>
<dbReference type="InterPro" id="IPR037401">
    <property type="entry name" value="SnoaL-like"/>
</dbReference>
<name>A0A4Z0BR01_9BURK</name>
<organism evidence="2 3">
    <name type="scientific">Ramlibacter humi</name>
    <dbReference type="NCBI Taxonomy" id="2530451"/>
    <lineage>
        <taxon>Bacteria</taxon>
        <taxon>Pseudomonadati</taxon>
        <taxon>Pseudomonadota</taxon>
        <taxon>Betaproteobacteria</taxon>
        <taxon>Burkholderiales</taxon>
        <taxon>Comamonadaceae</taxon>
        <taxon>Ramlibacter</taxon>
    </lineage>
</organism>
<dbReference type="EMBL" id="SMLK01000003">
    <property type="protein sequence ID" value="TFZ01733.1"/>
    <property type="molecule type" value="Genomic_DNA"/>
</dbReference>
<dbReference type="InterPro" id="IPR032710">
    <property type="entry name" value="NTF2-like_dom_sf"/>
</dbReference>
<dbReference type="RefSeq" id="WP_135249833.1">
    <property type="nucleotide sequence ID" value="NZ_SMLK01000003.1"/>
</dbReference>
<dbReference type="Pfam" id="PF12680">
    <property type="entry name" value="SnoaL_2"/>
    <property type="match status" value="1"/>
</dbReference>
<dbReference type="SUPFAM" id="SSF54427">
    <property type="entry name" value="NTF2-like"/>
    <property type="match status" value="1"/>
</dbReference>